<protein>
    <submittedName>
        <fullName evidence="5">MBL fold metallo-hydrolase</fullName>
    </submittedName>
</protein>
<comment type="catalytic activity">
    <reaction evidence="3">
        <text>3',5'-cyclic UMP + H2O = UMP + H(+)</text>
        <dbReference type="Rhea" id="RHEA:70575"/>
        <dbReference type="ChEBI" id="CHEBI:15377"/>
        <dbReference type="ChEBI" id="CHEBI:15378"/>
        <dbReference type="ChEBI" id="CHEBI:57865"/>
        <dbReference type="ChEBI" id="CHEBI:184387"/>
    </reaction>
    <physiologicalReaction direction="left-to-right" evidence="3">
        <dbReference type="Rhea" id="RHEA:70576"/>
    </physiologicalReaction>
</comment>
<comment type="caution">
    <text evidence="5">The sequence shown here is derived from an EMBL/GenBank/DDBJ whole genome shotgun (WGS) entry which is preliminary data.</text>
</comment>
<evidence type="ECO:0000256" key="3">
    <source>
        <dbReference type="ARBA" id="ARBA00048505"/>
    </source>
</evidence>
<dbReference type="Gene3D" id="3.60.15.10">
    <property type="entry name" value="Ribonuclease Z/Hydroxyacylglutathione hydrolase-like"/>
    <property type="match status" value="1"/>
</dbReference>
<organism evidence="5 6">
    <name type="scientific">Paenibacillus glycinis</name>
    <dbReference type="NCBI Taxonomy" id="2697035"/>
    <lineage>
        <taxon>Bacteria</taxon>
        <taxon>Bacillati</taxon>
        <taxon>Bacillota</taxon>
        <taxon>Bacilli</taxon>
        <taxon>Bacillales</taxon>
        <taxon>Paenibacillaceae</taxon>
        <taxon>Paenibacillus</taxon>
    </lineage>
</organism>
<dbReference type="InterPro" id="IPR036866">
    <property type="entry name" value="RibonucZ/Hydroxyglut_hydro"/>
</dbReference>
<sequence length="241" mass="26170">MRIAAGIEMLELHWGSMTFCPTVLFDHEQWVLVDTGMPGSAPAILELVKHADIGQLHLSAILLTHNDIDHIGSLPTFKANHPQLNIYAHEADKAVIDGKQPMVKVPLARLAGLLGALPEKTRIEFEAAFVKPTKENVTRTMADGETLPFAGGIKVIHTPGHTPGHVCLYHVSSKTLIAGDAMVIENGKLFGPREALTPDMTTALQSLKKFKAYDIETVICFHGGQLQGYVNERIAALTDGI</sequence>
<comment type="function">
    <text evidence="2">Counteracts the endogenous Pycsar antiviral defense system. Phosphodiesterase that enables metal-dependent hydrolysis of host cyclic nucleotide Pycsar defense signals such as cCMP and cUMP.</text>
</comment>
<dbReference type="CDD" id="cd07721">
    <property type="entry name" value="yflN-like_MBL-fold"/>
    <property type="match status" value="1"/>
</dbReference>
<dbReference type="RefSeq" id="WP_161747017.1">
    <property type="nucleotide sequence ID" value="NZ_JAAAMV010000034.1"/>
</dbReference>
<dbReference type="SUPFAM" id="SSF56281">
    <property type="entry name" value="Metallo-hydrolase/oxidoreductase"/>
    <property type="match status" value="1"/>
</dbReference>
<name>A0ABW9XZE7_9BACL</name>
<keyword evidence="6" id="KW-1185">Reference proteome</keyword>
<dbReference type="PANTHER" id="PTHR42951">
    <property type="entry name" value="METALLO-BETA-LACTAMASE DOMAIN-CONTAINING"/>
    <property type="match status" value="1"/>
</dbReference>
<dbReference type="PANTHER" id="PTHR42951:SF15">
    <property type="entry name" value="METALLO-BETA-LACTAMASE SUPERFAMILY PROTEIN"/>
    <property type="match status" value="1"/>
</dbReference>
<evidence type="ECO:0000256" key="2">
    <source>
        <dbReference type="ARBA" id="ARBA00034301"/>
    </source>
</evidence>
<evidence type="ECO:0000256" key="1">
    <source>
        <dbReference type="ARBA" id="ARBA00034221"/>
    </source>
</evidence>
<comment type="catalytic activity">
    <reaction evidence="1">
        <text>3',5'-cyclic CMP + H2O = CMP + H(+)</text>
        <dbReference type="Rhea" id="RHEA:72675"/>
        <dbReference type="ChEBI" id="CHEBI:15377"/>
        <dbReference type="ChEBI" id="CHEBI:15378"/>
        <dbReference type="ChEBI" id="CHEBI:58003"/>
        <dbReference type="ChEBI" id="CHEBI:60377"/>
    </reaction>
    <physiologicalReaction direction="left-to-right" evidence="1">
        <dbReference type="Rhea" id="RHEA:72676"/>
    </physiologicalReaction>
</comment>
<evidence type="ECO:0000313" key="6">
    <source>
        <dbReference type="Proteomes" id="UP000665561"/>
    </source>
</evidence>
<dbReference type="SMART" id="SM00849">
    <property type="entry name" value="Lactamase_B"/>
    <property type="match status" value="1"/>
</dbReference>
<evidence type="ECO:0000313" key="5">
    <source>
        <dbReference type="EMBL" id="NBD27994.1"/>
    </source>
</evidence>
<feature type="domain" description="Metallo-beta-lactamase" evidence="4">
    <location>
        <begin position="19"/>
        <end position="222"/>
    </location>
</feature>
<dbReference type="InterPro" id="IPR001279">
    <property type="entry name" value="Metallo-B-lactamas"/>
</dbReference>
<dbReference type="Pfam" id="PF00753">
    <property type="entry name" value="Lactamase_B"/>
    <property type="match status" value="1"/>
</dbReference>
<dbReference type="Proteomes" id="UP000665561">
    <property type="component" value="Unassembled WGS sequence"/>
</dbReference>
<reference evidence="5 6" key="1">
    <citation type="submission" date="2020-01" db="EMBL/GenBank/DDBJ databases">
        <title>Paenibacillus soybeanensis sp. nov. isolated from the nodules of soybean (Glycine max(L.) Merr).</title>
        <authorList>
            <person name="Wang H."/>
        </authorList>
    </citation>
    <scope>NUCLEOTIDE SEQUENCE [LARGE SCALE GENOMIC DNA]</scope>
    <source>
        <strain evidence="5 6">T1</strain>
    </source>
</reference>
<dbReference type="EMBL" id="JAAAMV010000034">
    <property type="protein sequence ID" value="NBD27994.1"/>
    <property type="molecule type" value="Genomic_DNA"/>
</dbReference>
<evidence type="ECO:0000259" key="4">
    <source>
        <dbReference type="SMART" id="SM00849"/>
    </source>
</evidence>
<accession>A0ABW9XZE7</accession>
<proteinExistence type="predicted"/>
<dbReference type="InterPro" id="IPR050855">
    <property type="entry name" value="NDM-1-like"/>
</dbReference>
<gene>
    <name evidence="5" type="ORF">GT019_29355</name>
</gene>